<gene>
    <name evidence="4" type="ORF">TWF506_009256</name>
</gene>
<evidence type="ECO:0000256" key="2">
    <source>
        <dbReference type="SAM" id="Phobius"/>
    </source>
</evidence>
<reference evidence="4 5" key="1">
    <citation type="submission" date="2019-10" db="EMBL/GenBank/DDBJ databases">
        <authorList>
            <person name="Palmer J.M."/>
        </authorList>
    </citation>
    <scope>NUCLEOTIDE SEQUENCE [LARGE SCALE GENOMIC DNA]</scope>
    <source>
        <strain evidence="4 5">TWF506</strain>
    </source>
</reference>
<evidence type="ECO:0000256" key="1">
    <source>
        <dbReference type="SAM" id="MobiDB-lite"/>
    </source>
</evidence>
<keyword evidence="2" id="KW-0472">Membrane</keyword>
<dbReference type="AlphaFoldDB" id="A0AAN8RWX9"/>
<keyword evidence="5" id="KW-1185">Reference proteome</keyword>
<feature type="signal peptide" evidence="3">
    <location>
        <begin position="1"/>
        <end position="17"/>
    </location>
</feature>
<keyword evidence="2" id="KW-0812">Transmembrane</keyword>
<proteinExistence type="predicted"/>
<feature type="transmembrane region" description="Helical" evidence="2">
    <location>
        <begin position="228"/>
        <end position="250"/>
    </location>
</feature>
<evidence type="ECO:0000313" key="5">
    <source>
        <dbReference type="Proteomes" id="UP001307849"/>
    </source>
</evidence>
<sequence length="268" mass="26943">MHRGITLLLLLARLAAGQDVTSGPALPQTSRVSITSGLEYTLQRSCVAHCLYYNGPLPRGAYYHDWDDVGGQLKCGYAPINGCYCNTKYASSATAYFNTCIPYYCGSGENADPEDLVSALSLYNEYCATANGNPTKPVPTPVTIAASTTSAPAPSEETSSEASESGNSSTSADEPSVPATTGSSAGSSDTAAPTAVAEGKSSPSPTQEGSEMGSGGGGSGGLSKGATIGIAVGASVGGLALIAAAVVLFLSRRRALAGEKHPMGGIEG</sequence>
<feature type="chain" id="PRO_5042880446" evidence="3">
    <location>
        <begin position="18"/>
        <end position="268"/>
    </location>
</feature>
<dbReference type="EMBL" id="JAVHJM010000006">
    <property type="protein sequence ID" value="KAK6513090.1"/>
    <property type="molecule type" value="Genomic_DNA"/>
</dbReference>
<feature type="compositionally biased region" description="Gly residues" evidence="1">
    <location>
        <begin position="212"/>
        <end position="221"/>
    </location>
</feature>
<keyword evidence="2" id="KW-1133">Transmembrane helix</keyword>
<accession>A0AAN8RWX9</accession>
<protein>
    <submittedName>
        <fullName evidence="4">Uncharacterized protein</fullName>
    </submittedName>
</protein>
<feature type="region of interest" description="Disordered" evidence="1">
    <location>
        <begin position="137"/>
        <end position="221"/>
    </location>
</feature>
<feature type="compositionally biased region" description="Low complexity" evidence="1">
    <location>
        <begin position="141"/>
        <end position="195"/>
    </location>
</feature>
<evidence type="ECO:0000313" key="4">
    <source>
        <dbReference type="EMBL" id="KAK6513090.1"/>
    </source>
</evidence>
<comment type="caution">
    <text evidence="4">The sequence shown here is derived from an EMBL/GenBank/DDBJ whole genome shotgun (WGS) entry which is preliminary data.</text>
</comment>
<keyword evidence="3" id="KW-0732">Signal</keyword>
<dbReference type="Proteomes" id="UP001307849">
    <property type="component" value="Unassembled WGS sequence"/>
</dbReference>
<organism evidence="4 5">
    <name type="scientific">Arthrobotrys conoides</name>
    <dbReference type="NCBI Taxonomy" id="74498"/>
    <lineage>
        <taxon>Eukaryota</taxon>
        <taxon>Fungi</taxon>
        <taxon>Dikarya</taxon>
        <taxon>Ascomycota</taxon>
        <taxon>Pezizomycotina</taxon>
        <taxon>Orbiliomycetes</taxon>
        <taxon>Orbiliales</taxon>
        <taxon>Orbiliaceae</taxon>
        <taxon>Arthrobotrys</taxon>
    </lineage>
</organism>
<name>A0AAN8RWX9_9PEZI</name>
<evidence type="ECO:0000256" key="3">
    <source>
        <dbReference type="SAM" id="SignalP"/>
    </source>
</evidence>